<keyword evidence="4 6" id="KW-1133">Transmembrane helix</keyword>
<comment type="similarity">
    <text evidence="2">Belongs to the autoinducer-2 exporter (AI-2E) (TC 2.A.86) family.</text>
</comment>
<dbReference type="AlphaFoldDB" id="Q136P9"/>
<feature type="transmembrane region" description="Helical" evidence="6">
    <location>
        <begin position="268"/>
        <end position="294"/>
    </location>
</feature>
<evidence type="ECO:0000313" key="7">
    <source>
        <dbReference type="EMBL" id="ABE39940.1"/>
    </source>
</evidence>
<feature type="transmembrane region" description="Helical" evidence="6">
    <location>
        <begin position="182"/>
        <end position="204"/>
    </location>
</feature>
<feature type="transmembrane region" description="Helical" evidence="6">
    <location>
        <begin position="53"/>
        <end position="73"/>
    </location>
</feature>
<feature type="transmembrane region" description="Helical" evidence="6">
    <location>
        <begin position="301"/>
        <end position="323"/>
    </location>
</feature>
<reference evidence="7 8" key="1">
    <citation type="submission" date="2006-03" db="EMBL/GenBank/DDBJ databases">
        <title>Complete sequence of Rhodopseudomonas palustris BisB5.</title>
        <authorList>
            <consortium name="US DOE Joint Genome Institute"/>
            <person name="Copeland A."/>
            <person name="Lucas S."/>
            <person name="Lapidus A."/>
            <person name="Barry K."/>
            <person name="Detter J.C."/>
            <person name="Glavina del Rio T."/>
            <person name="Hammon N."/>
            <person name="Israni S."/>
            <person name="Dalin E."/>
            <person name="Tice H."/>
            <person name="Pitluck S."/>
            <person name="Chain P."/>
            <person name="Malfatti S."/>
            <person name="Shin M."/>
            <person name="Vergez L."/>
            <person name="Schmutz J."/>
            <person name="Larimer F."/>
            <person name="Land M."/>
            <person name="Hauser L."/>
            <person name="Pelletier D.A."/>
            <person name="Kyrpides N."/>
            <person name="Lykidis A."/>
            <person name="Oda Y."/>
            <person name="Harwood C.S."/>
            <person name="Richardson P."/>
        </authorList>
    </citation>
    <scope>NUCLEOTIDE SEQUENCE [LARGE SCALE GENOMIC DNA]</scope>
    <source>
        <strain evidence="7 8">BisB5</strain>
    </source>
</reference>
<feature type="transmembrane region" description="Helical" evidence="6">
    <location>
        <begin position="85"/>
        <end position="107"/>
    </location>
</feature>
<evidence type="ECO:0000313" key="8">
    <source>
        <dbReference type="Proteomes" id="UP000001818"/>
    </source>
</evidence>
<evidence type="ECO:0000256" key="1">
    <source>
        <dbReference type="ARBA" id="ARBA00004141"/>
    </source>
</evidence>
<evidence type="ECO:0000256" key="4">
    <source>
        <dbReference type="ARBA" id="ARBA00022989"/>
    </source>
</evidence>
<name>Q136P9_RHOPS</name>
<dbReference type="EMBL" id="CP000283">
    <property type="protein sequence ID" value="ABE39940.1"/>
    <property type="molecule type" value="Genomic_DNA"/>
</dbReference>
<protein>
    <recommendedName>
        <fullName evidence="9">AI-2E family transporter</fullName>
    </recommendedName>
</protein>
<comment type="subcellular location">
    <subcellularLocation>
        <location evidence="1">Membrane</location>
        <topology evidence="1">Multi-pass membrane protein</topology>
    </subcellularLocation>
</comment>
<evidence type="ECO:0000256" key="5">
    <source>
        <dbReference type="ARBA" id="ARBA00023136"/>
    </source>
</evidence>
<sequence>MLGRPKKEQPVTIPLLDRVQARNDLAWAIAVGGISTVAFGALLYAAWHFAGTLFLIFAGILFGVFLNALTELAGKVVGGPHGLRLGLVCFLLTAMFVGIAVLGGSTIGQQATALSGTIKTQIVNVKTFLERQGVDTSFMELSLANAGGPTAETQAPPQPRNLPSAGELASGGGAIVSQTLKLILGTIGAVGNFFIVMFLGLAFAAQPDVYRRGLERVAPLRYRPQASRIVNDTGEMLKRWLLAQLITMTAVFAVTATGLSMIGIPGAFILGIQAGLLAFIPTVGAILGGLIIVLAAIASGWFAVLCAFALFLGVHALESYILTPLIQRQAIDIPPATLFAMQILLGIVFGLWGLAMALPLMAIGKVVINHLRAEGPANEVVTTAPPIVLAATPES</sequence>
<dbReference type="KEGG" id="rpd:RPD_2711"/>
<dbReference type="Pfam" id="PF01594">
    <property type="entry name" value="AI-2E_transport"/>
    <property type="match status" value="1"/>
</dbReference>
<accession>Q136P9</accession>
<feature type="transmembrane region" description="Helical" evidence="6">
    <location>
        <begin position="25"/>
        <end position="47"/>
    </location>
</feature>
<feature type="transmembrane region" description="Helical" evidence="6">
    <location>
        <begin position="343"/>
        <end position="363"/>
    </location>
</feature>
<dbReference type="GO" id="GO:0055085">
    <property type="term" value="P:transmembrane transport"/>
    <property type="evidence" value="ECO:0007669"/>
    <property type="project" value="TreeGrafter"/>
</dbReference>
<evidence type="ECO:0000256" key="3">
    <source>
        <dbReference type="ARBA" id="ARBA00022692"/>
    </source>
</evidence>
<gene>
    <name evidence="7" type="ordered locus">RPD_2711</name>
</gene>
<evidence type="ECO:0000256" key="6">
    <source>
        <dbReference type="SAM" id="Phobius"/>
    </source>
</evidence>
<proteinExistence type="inferred from homology"/>
<dbReference type="eggNOG" id="COG0628">
    <property type="taxonomic scope" value="Bacteria"/>
</dbReference>
<dbReference type="GO" id="GO:0016020">
    <property type="term" value="C:membrane"/>
    <property type="evidence" value="ECO:0007669"/>
    <property type="project" value="UniProtKB-SubCell"/>
</dbReference>
<dbReference type="STRING" id="316057.RPD_2711"/>
<evidence type="ECO:0000256" key="2">
    <source>
        <dbReference type="ARBA" id="ARBA00009773"/>
    </source>
</evidence>
<evidence type="ECO:0008006" key="9">
    <source>
        <dbReference type="Google" id="ProtNLM"/>
    </source>
</evidence>
<dbReference type="HOGENOM" id="CLU_031275_1_0_5"/>
<keyword evidence="3 6" id="KW-0812">Transmembrane</keyword>
<dbReference type="PANTHER" id="PTHR21716:SF62">
    <property type="entry name" value="TRANSPORT PROTEIN YDBI-RELATED"/>
    <property type="match status" value="1"/>
</dbReference>
<dbReference type="PANTHER" id="PTHR21716">
    <property type="entry name" value="TRANSMEMBRANE PROTEIN"/>
    <property type="match status" value="1"/>
</dbReference>
<dbReference type="Proteomes" id="UP000001818">
    <property type="component" value="Chromosome"/>
</dbReference>
<organism evidence="7 8">
    <name type="scientific">Rhodopseudomonas palustris (strain BisB5)</name>
    <dbReference type="NCBI Taxonomy" id="316057"/>
    <lineage>
        <taxon>Bacteria</taxon>
        <taxon>Pseudomonadati</taxon>
        <taxon>Pseudomonadota</taxon>
        <taxon>Alphaproteobacteria</taxon>
        <taxon>Hyphomicrobiales</taxon>
        <taxon>Nitrobacteraceae</taxon>
        <taxon>Rhodopseudomonas</taxon>
    </lineage>
</organism>
<feature type="transmembrane region" description="Helical" evidence="6">
    <location>
        <begin position="240"/>
        <end position="262"/>
    </location>
</feature>
<dbReference type="InterPro" id="IPR002549">
    <property type="entry name" value="AI-2E-like"/>
</dbReference>
<keyword evidence="5 6" id="KW-0472">Membrane</keyword>